<keyword evidence="2" id="KW-1185">Reference proteome</keyword>
<dbReference type="AlphaFoldDB" id="A0AAV4E1F0"/>
<proteinExistence type="predicted"/>
<gene>
    <name evidence="1" type="ORF">PoB_007680900</name>
</gene>
<evidence type="ECO:0000313" key="1">
    <source>
        <dbReference type="EMBL" id="GFO50304.1"/>
    </source>
</evidence>
<protein>
    <submittedName>
        <fullName evidence="1">Uncharacterized protein</fullName>
    </submittedName>
</protein>
<comment type="caution">
    <text evidence="1">The sequence shown here is derived from an EMBL/GenBank/DDBJ whole genome shotgun (WGS) entry which is preliminary data.</text>
</comment>
<dbReference type="Proteomes" id="UP000735302">
    <property type="component" value="Unassembled WGS sequence"/>
</dbReference>
<reference evidence="1 2" key="1">
    <citation type="journal article" date="2021" name="Elife">
        <title>Chloroplast acquisition without the gene transfer in kleptoplastic sea slugs, Plakobranchus ocellatus.</title>
        <authorList>
            <person name="Maeda T."/>
            <person name="Takahashi S."/>
            <person name="Yoshida T."/>
            <person name="Shimamura S."/>
            <person name="Takaki Y."/>
            <person name="Nagai Y."/>
            <person name="Toyoda A."/>
            <person name="Suzuki Y."/>
            <person name="Arimoto A."/>
            <person name="Ishii H."/>
            <person name="Satoh N."/>
            <person name="Nishiyama T."/>
            <person name="Hasebe M."/>
            <person name="Maruyama T."/>
            <person name="Minagawa J."/>
            <person name="Obokata J."/>
            <person name="Shigenobu S."/>
        </authorList>
    </citation>
    <scope>NUCLEOTIDE SEQUENCE [LARGE SCALE GENOMIC DNA]</scope>
</reference>
<evidence type="ECO:0000313" key="2">
    <source>
        <dbReference type="Proteomes" id="UP000735302"/>
    </source>
</evidence>
<organism evidence="1 2">
    <name type="scientific">Plakobranchus ocellatus</name>
    <dbReference type="NCBI Taxonomy" id="259542"/>
    <lineage>
        <taxon>Eukaryota</taxon>
        <taxon>Metazoa</taxon>
        <taxon>Spiralia</taxon>
        <taxon>Lophotrochozoa</taxon>
        <taxon>Mollusca</taxon>
        <taxon>Gastropoda</taxon>
        <taxon>Heterobranchia</taxon>
        <taxon>Euthyneura</taxon>
        <taxon>Panpulmonata</taxon>
        <taxon>Sacoglossa</taxon>
        <taxon>Placobranchoidea</taxon>
        <taxon>Plakobranchidae</taxon>
        <taxon>Plakobranchus</taxon>
    </lineage>
</organism>
<sequence length="111" mass="12641">MTTFLNDLVTKLKPDAQDDLQYLTIILDILPLDDPGLAYYNKESAMEKALVVLNFMELVLQKIGQYVIDSQQGWLTDQIVMLRLYIVLVDAALVNLNLAYDYVPEGKCNKN</sequence>
<dbReference type="EMBL" id="BLXT01008609">
    <property type="protein sequence ID" value="GFO50304.1"/>
    <property type="molecule type" value="Genomic_DNA"/>
</dbReference>
<accession>A0AAV4E1F0</accession>
<name>A0AAV4E1F0_9GAST</name>